<name>A0ABT9GWH2_9GAMM</name>
<protein>
    <submittedName>
        <fullName evidence="2">SoxR reducing system RseC family protein</fullName>
    </submittedName>
</protein>
<proteinExistence type="predicted"/>
<dbReference type="InterPro" id="IPR026268">
    <property type="entry name" value="RseC"/>
</dbReference>
<keyword evidence="1" id="KW-1133">Transmembrane helix</keyword>
<dbReference type="Pfam" id="PF04246">
    <property type="entry name" value="RseC_MucC"/>
    <property type="match status" value="1"/>
</dbReference>
<feature type="transmembrane region" description="Helical" evidence="1">
    <location>
        <begin position="106"/>
        <end position="123"/>
    </location>
</feature>
<feature type="transmembrane region" description="Helical" evidence="1">
    <location>
        <begin position="74"/>
        <end position="100"/>
    </location>
</feature>
<reference evidence="2 3" key="1">
    <citation type="submission" date="2023-08" db="EMBL/GenBank/DDBJ databases">
        <authorList>
            <person name="Joshi A."/>
            <person name="Thite S."/>
        </authorList>
    </citation>
    <scope>NUCLEOTIDE SEQUENCE [LARGE SCALE GENOMIC DNA]</scope>
    <source>
        <strain evidence="2 3">AC40</strain>
    </source>
</reference>
<keyword evidence="1" id="KW-0472">Membrane</keyword>
<gene>
    <name evidence="2" type="ORF">Q3O60_04320</name>
</gene>
<keyword evidence="3" id="KW-1185">Reference proteome</keyword>
<dbReference type="PIRSF" id="PIRSF004923">
    <property type="entry name" value="RseC"/>
    <property type="match status" value="1"/>
</dbReference>
<keyword evidence="1" id="KW-0812">Transmembrane</keyword>
<sequence>MIEQIATVTKAQQDGVWLSTRPVTTCQSCHASDDCGTGIIAKTMTPRRSTFFLPTSEALLPGQQVRIGTTEQRIVVAAFSLYLMPLLLMIVSLLLVSWWWPAVNELLLIALAGASLWLGFWLARQLAPRQERDAVVLLEILPELSVQNLPA</sequence>
<evidence type="ECO:0000256" key="1">
    <source>
        <dbReference type="SAM" id="Phobius"/>
    </source>
</evidence>
<dbReference type="InterPro" id="IPR007359">
    <property type="entry name" value="SigmaE_reg_RseC_MucC"/>
</dbReference>
<accession>A0ABT9GWH2</accession>
<comment type="caution">
    <text evidence="2">The sequence shown here is derived from an EMBL/GenBank/DDBJ whole genome shotgun (WGS) entry which is preliminary data.</text>
</comment>
<dbReference type="Proteomes" id="UP001231616">
    <property type="component" value="Unassembled WGS sequence"/>
</dbReference>
<dbReference type="PANTHER" id="PTHR35867:SF1">
    <property type="entry name" value="PROTEIN RSEC"/>
    <property type="match status" value="1"/>
</dbReference>
<evidence type="ECO:0000313" key="3">
    <source>
        <dbReference type="Proteomes" id="UP001231616"/>
    </source>
</evidence>
<organism evidence="2 3">
    <name type="scientific">Alkalimonas collagenimarina</name>
    <dbReference type="NCBI Taxonomy" id="400390"/>
    <lineage>
        <taxon>Bacteria</taxon>
        <taxon>Pseudomonadati</taxon>
        <taxon>Pseudomonadota</taxon>
        <taxon>Gammaproteobacteria</taxon>
        <taxon>Alkalimonas</taxon>
    </lineage>
</organism>
<dbReference type="PANTHER" id="PTHR35867">
    <property type="entry name" value="PROTEIN RSEC"/>
    <property type="match status" value="1"/>
</dbReference>
<dbReference type="RefSeq" id="WP_305892683.1">
    <property type="nucleotide sequence ID" value="NZ_JAUZVZ010000005.1"/>
</dbReference>
<dbReference type="EMBL" id="JAUZVZ010000005">
    <property type="protein sequence ID" value="MDP4535413.1"/>
    <property type="molecule type" value="Genomic_DNA"/>
</dbReference>
<evidence type="ECO:0000313" key="2">
    <source>
        <dbReference type="EMBL" id="MDP4535413.1"/>
    </source>
</evidence>